<dbReference type="EMBL" id="CM037161">
    <property type="protein sequence ID" value="KAH7853704.1"/>
    <property type="molecule type" value="Genomic_DNA"/>
</dbReference>
<accession>A0ACB7YLJ9</accession>
<evidence type="ECO:0000313" key="2">
    <source>
        <dbReference type="Proteomes" id="UP000828048"/>
    </source>
</evidence>
<dbReference type="Proteomes" id="UP000828048">
    <property type="component" value="Chromosome 11"/>
</dbReference>
<organism evidence="1 2">
    <name type="scientific">Vaccinium darrowii</name>
    <dbReference type="NCBI Taxonomy" id="229202"/>
    <lineage>
        <taxon>Eukaryota</taxon>
        <taxon>Viridiplantae</taxon>
        <taxon>Streptophyta</taxon>
        <taxon>Embryophyta</taxon>
        <taxon>Tracheophyta</taxon>
        <taxon>Spermatophyta</taxon>
        <taxon>Magnoliopsida</taxon>
        <taxon>eudicotyledons</taxon>
        <taxon>Gunneridae</taxon>
        <taxon>Pentapetalae</taxon>
        <taxon>asterids</taxon>
        <taxon>Ericales</taxon>
        <taxon>Ericaceae</taxon>
        <taxon>Vaccinioideae</taxon>
        <taxon>Vaccinieae</taxon>
        <taxon>Vaccinium</taxon>
    </lineage>
</organism>
<sequence length="226" mass="25459">MFSLQQGDELLFQISSTEQDLISSYASLETTGLVSTAPPPGKRKREKLYTNQPVRYGSCTTTVTSKKENYEQKMMAHRDVERQRRQEMAKLYESLRSLLPLEYVKGKRSLCDHMNESVNYIKQLKKDIEELSIKRDKLKDMSSSIADNSEASGSSENCFSGTFTLSLCCGGVEISINSGYEDEGFPLSRVLEILVEEGLDVVSCVSTQINKKLLHVIKSEVFVTEN</sequence>
<name>A0ACB7YLJ9_9ERIC</name>
<evidence type="ECO:0000313" key="1">
    <source>
        <dbReference type="EMBL" id="KAH7853704.1"/>
    </source>
</evidence>
<comment type="caution">
    <text evidence="1">The sequence shown here is derived from an EMBL/GenBank/DDBJ whole genome shotgun (WGS) entry which is preliminary data.</text>
</comment>
<gene>
    <name evidence="1" type="ORF">Vadar_005697</name>
</gene>
<reference evidence="1 2" key="1">
    <citation type="journal article" date="2021" name="Hortic Res">
        <title>High-quality reference genome and annotation aids understanding of berry development for evergreen blueberry (Vaccinium darrowii).</title>
        <authorList>
            <person name="Yu J."/>
            <person name="Hulse-Kemp A.M."/>
            <person name="Babiker E."/>
            <person name="Staton M."/>
        </authorList>
    </citation>
    <scope>NUCLEOTIDE SEQUENCE [LARGE SCALE GENOMIC DNA]</scope>
    <source>
        <strain evidence="2">cv. NJ 8807/NJ 8810</strain>
        <tissue evidence="1">Young leaf</tissue>
    </source>
</reference>
<proteinExistence type="predicted"/>
<protein>
    <submittedName>
        <fullName evidence="1">Uncharacterized protein</fullName>
    </submittedName>
</protein>
<keyword evidence="2" id="KW-1185">Reference proteome</keyword>